<dbReference type="Pfam" id="PF00805">
    <property type="entry name" value="Pentapeptide"/>
    <property type="match status" value="1"/>
</dbReference>
<proteinExistence type="predicted"/>
<sequence>MDVNEFLSELADGRLNFRKRDLSNFRLQGQNLRGISLCGANLRGADLSHADLRRTTALRRVDEQERERLFRFHGIRVIERFDSKRCENQPELVVQEFLQMLDKMY</sequence>
<dbReference type="Proteomes" id="UP000661112">
    <property type="component" value="Unassembled WGS sequence"/>
</dbReference>
<name>A0ABR8DAA5_9NOST</name>
<dbReference type="SUPFAM" id="SSF141571">
    <property type="entry name" value="Pentapeptide repeat-like"/>
    <property type="match status" value="1"/>
</dbReference>
<organism evidence="1 2">
    <name type="scientific">Anabaena azotica FACHB-119</name>
    <dbReference type="NCBI Taxonomy" id="947527"/>
    <lineage>
        <taxon>Bacteria</taxon>
        <taxon>Bacillati</taxon>
        <taxon>Cyanobacteriota</taxon>
        <taxon>Cyanophyceae</taxon>
        <taxon>Nostocales</taxon>
        <taxon>Nostocaceae</taxon>
        <taxon>Anabaena</taxon>
        <taxon>Anabaena azotica</taxon>
    </lineage>
</organism>
<protein>
    <submittedName>
        <fullName evidence="1">Pentapeptide repeat-containing protein</fullName>
    </submittedName>
</protein>
<accession>A0ABR8DAA5</accession>
<evidence type="ECO:0000313" key="1">
    <source>
        <dbReference type="EMBL" id="MBD2503847.1"/>
    </source>
</evidence>
<dbReference type="RefSeq" id="WP_190477006.1">
    <property type="nucleotide sequence ID" value="NZ_JACJSG010000041.1"/>
</dbReference>
<reference evidence="1 2" key="1">
    <citation type="journal article" date="2020" name="ISME J.">
        <title>Comparative genomics reveals insights into cyanobacterial evolution and habitat adaptation.</title>
        <authorList>
            <person name="Chen M.Y."/>
            <person name="Teng W.K."/>
            <person name="Zhao L."/>
            <person name="Hu C.X."/>
            <person name="Zhou Y.K."/>
            <person name="Han B.P."/>
            <person name="Song L.R."/>
            <person name="Shu W.S."/>
        </authorList>
    </citation>
    <scope>NUCLEOTIDE SEQUENCE [LARGE SCALE GENOMIC DNA]</scope>
    <source>
        <strain evidence="1 2">FACHB-119</strain>
    </source>
</reference>
<comment type="caution">
    <text evidence="1">The sequence shown here is derived from an EMBL/GenBank/DDBJ whole genome shotgun (WGS) entry which is preliminary data.</text>
</comment>
<dbReference type="EMBL" id="JACJSG010000041">
    <property type="protein sequence ID" value="MBD2503847.1"/>
    <property type="molecule type" value="Genomic_DNA"/>
</dbReference>
<keyword evidence="2" id="KW-1185">Reference proteome</keyword>
<dbReference type="InterPro" id="IPR001646">
    <property type="entry name" value="5peptide_repeat"/>
</dbReference>
<gene>
    <name evidence="1" type="ORF">H6G83_25115</name>
</gene>
<evidence type="ECO:0000313" key="2">
    <source>
        <dbReference type="Proteomes" id="UP000661112"/>
    </source>
</evidence>
<dbReference type="Gene3D" id="2.160.20.80">
    <property type="entry name" value="E3 ubiquitin-protein ligase SopA"/>
    <property type="match status" value="1"/>
</dbReference>